<protein>
    <submittedName>
        <fullName evidence="3">Ovule protein</fullName>
    </submittedName>
</protein>
<dbReference type="AlphaFoldDB" id="A0A1I8GBH8"/>
<dbReference type="WBParaSite" id="maker-uti_cns_0001279-snap-gene-0.6-mRNA-1">
    <property type="protein sequence ID" value="maker-uti_cns_0001279-snap-gene-0.6-mRNA-1"/>
    <property type="gene ID" value="maker-uti_cns_0001279-snap-gene-0.6"/>
</dbReference>
<evidence type="ECO:0000313" key="2">
    <source>
        <dbReference type="Proteomes" id="UP000095280"/>
    </source>
</evidence>
<dbReference type="Proteomes" id="UP000095280">
    <property type="component" value="Unplaced"/>
</dbReference>
<keyword evidence="1" id="KW-0812">Transmembrane</keyword>
<feature type="transmembrane region" description="Helical" evidence="1">
    <location>
        <begin position="42"/>
        <end position="68"/>
    </location>
</feature>
<organism evidence="2 3">
    <name type="scientific">Macrostomum lignano</name>
    <dbReference type="NCBI Taxonomy" id="282301"/>
    <lineage>
        <taxon>Eukaryota</taxon>
        <taxon>Metazoa</taxon>
        <taxon>Spiralia</taxon>
        <taxon>Lophotrochozoa</taxon>
        <taxon>Platyhelminthes</taxon>
        <taxon>Rhabditophora</taxon>
        <taxon>Macrostomorpha</taxon>
        <taxon>Macrostomida</taxon>
        <taxon>Macrostomidae</taxon>
        <taxon>Macrostomum</taxon>
    </lineage>
</organism>
<keyword evidence="1" id="KW-1133">Transmembrane helix</keyword>
<keyword evidence="2" id="KW-1185">Reference proteome</keyword>
<sequence>MRFQSLLFSRLSRRCFKQKENKRLCHTFNFNFCAKNCSTQYFYTWLLCLLIIILRYISTVSISLYFFVALS</sequence>
<accession>A0A1I8GBH8</accession>
<reference evidence="3" key="1">
    <citation type="submission" date="2016-11" db="UniProtKB">
        <authorList>
            <consortium name="WormBaseParasite"/>
        </authorList>
    </citation>
    <scope>IDENTIFICATION</scope>
</reference>
<evidence type="ECO:0000256" key="1">
    <source>
        <dbReference type="SAM" id="Phobius"/>
    </source>
</evidence>
<name>A0A1I8GBH8_9PLAT</name>
<proteinExistence type="predicted"/>
<evidence type="ECO:0000313" key="3">
    <source>
        <dbReference type="WBParaSite" id="maker-uti_cns_0001279-snap-gene-0.6-mRNA-1"/>
    </source>
</evidence>
<keyword evidence="1" id="KW-0472">Membrane</keyword>